<dbReference type="AlphaFoldDB" id="A0A1M6WUY3"/>
<reference evidence="2" key="1">
    <citation type="submission" date="2016-11" db="EMBL/GenBank/DDBJ databases">
        <authorList>
            <person name="Varghese N."/>
            <person name="Submissions S."/>
        </authorList>
    </citation>
    <scope>NUCLEOTIDE SEQUENCE [LARGE SCALE GENOMIC DNA]</scope>
    <source>
        <strain evidence="2">DSM 26899</strain>
    </source>
</reference>
<gene>
    <name evidence="1" type="ORF">SAMN05444267_10105</name>
</gene>
<keyword evidence="2" id="KW-1185">Reference proteome</keyword>
<evidence type="ECO:0000313" key="2">
    <source>
        <dbReference type="Proteomes" id="UP000184364"/>
    </source>
</evidence>
<protein>
    <submittedName>
        <fullName evidence="1">Uncharacterized protein</fullName>
    </submittedName>
</protein>
<evidence type="ECO:0000313" key="1">
    <source>
        <dbReference type="EMBL" id="SHK97454.1"/>
    </source>
</evidence>
<name>A0A1M6WUY3_9FLAO</name>
<accession>A0A1M6WUY3</accession>
<organism evidence="1 2">
    <name type="scientific">Chryseobacterium polytrichastri</name>
    <dbReference type="NCBI Taxonomy" id="1302687"/>
    <lineage>
        <taxon>Bacteria</taxon>
        <taxon>Pseudomonadati</taxon>
        <taxon>Bacteroidota</taxon>
        <taxon>Flavobacteriia</taxon>
        <taxon>Flavobacteriales</taxon>
        <taxon>Weeksellaceae</taxon>
        <taxon>Chryseobacterium group</taxon>
        <taxon>Chryseobacterium</taxon>
    </lineage>
</organism>
<proteinExistence type="predicted"/>
<dbReference type="STRING" id="1302687.SAMN05444267_10105"/>
<sequence length="50" mass="6196">MVNKKIKSELIQQFRFIFKTKYTTWYIFVSLQHNFITGNVKSRKDKTIYY</sequence>
<dbReference type="Proteomes" id="UP000184364">
    <property type="component" value="Unassembled WGS sequence"/>
</dbReference>
<dbReference type="EMBL" id="FRAV01000010">
    <property type="protein sequence ID" value="SHK97454.1"/>
    <property type="molecule type" value="Genomic_DNA"/>
</dbReference>